<name>A0ABS5DYV6_9BURK</name>
<keyword evidence="3" id="KW-1185">Reference proteome</keyword>
<gene>
    <name evidence="2" type="ORF">KAK11_13440</name>
</gene>
<sequence>MTFFSSSSSSSFLVRTTALAAFWLTTLAAPAWADDHGPRVPLLAAYKSECSSCHVAYPVGLLPAASWQRLMSHLPKHFGTDASLDAATTKQISDWLMANGGGRRAAEAPPEDRITKGRWFIREHDEVAADVWKRPAIKSAANCAACHTQAAEGSFRERDIRIPK</sequence>
<evidence type="ECO:0000313" key="2">
    <source>
        <dbReference type="EMBL" id="MBQ0936338.1"/>
    </source>
</evidence>
<proteinExistence type="predicted"/>
<dbReference type="InterPro" id="IPR036280">
    <property type="entry name" value="Multihaem_cyt_sf"/>
</dbReference>
<dbReference type="InterPro" id="IPR018588">
    <property type="entry name" value="Dihaem_cytochrome-c"/>
</dbReference>
<evidence type="ECO:0000313" key="3">
    <source>
        <dbReference type="Proteomes" id="UP000672097"/>
    </source>
</evidence>
<feature type="signal peptide" evidence="1">
    <location>
        <begin position="1"/>
        <end position="33"/>
    </location>
</feature>
<dbReference type="Pfam" id="PF09626">
    <property type="entry name" value="DHC"/>
    <property type="match status" value="1"/>
</dbReference>
<accession>A0ABS5DYV6</accession>
<dbReference type="Proteomes" id="UP000672097">
    <property type="component" value="Unassembled WGS sequence"/>
</dbReference>
<evidence type="ECO:0000256" key="1">
    <source>
        <dbReference type="SAM" id="SignalP"/>
    </source>
</evidence>
<comment type="caution">
    <text evidence="2">The sequence shown here is derived from an EMBL/GenBank/DDBJ whole genome shotgun (WGS) entry which is preliminary data.</text>
</comment>
<dbReference type="EMBL" id="JAGQDG010000005">
    <property type="protein sequence ID" value="MBQ0936338.1"/>
    <property type="molecule type" value="Genomic_DNA"/>
</dbReference>
<protein>
    <submittedName>
        <fullName evidence="2">Diheme cytochrome c</fullName>
    </submittedName>
</protein>
<dbReference type="SUPFAM" id="SSF48695">
    <property type="entry name" value="Multiheme cytochromes"/>
    <property type="match status" value="1"/>
</dbReference>
<reference evidence="2 3" key="1">
    <citation type="submission" date="2021-04" db="EMBL/GenBank/DDBJ databases">
        <title>The genome sequence of type strain Ideonella paludis KCTC 32238.</title>
        <authorList>
            <person name="Liu Y."/>
        </authorList>
    </citation>
    <scope>NUCLEOTIDE SEQUENCE [LARGE SCALE GENOMIC DNA]</scope>
    <source>
        <strain evidence="2 3">KCTC 32238</strain>
    </source>
</reference>
<keyword evidence="1" id="KW-0732">Signal</keyword>
<feature type="chain" id="PRO_5045128605" evidence="1">
    <location>
        <begin position="34"/>
        <end position="164"/>
    </location>
</feature>
<organism evidence="2 3">
    <name type="scientific">Ideonella paludis</name>
    <dbReference type="NCBI Taxonomy" id="1233411"/>
    <lineage>
        <taxon>Bacteria</taxon>
        <taxon>Pseudomonadati</taxon>
        <taxon>Pseudomonadota</taxon>
        <taxon>Betaproteobacteria</taxon>
        <taxon>Burkholderiales</taxon>
        <taxon>Sphaerotilaceae</taxon>
        <taxon>Ideonella</taxon>
    </lineage>
</organism>
<dbReference type="RefSeq" id="WP_210809688.1">
    <property type="nucleotide sequence ID" value="NZ_JAGQDG010000005.1"/>
</dbReference>